<evidence type="ECO:0000313" key="2">
    <source>
        <dbReference type="Proteomes" id="UP000694044"/>
    </source>
</evidence>
<evidence type="ECO:0000313" key="1">
    <source>
        <dbReference type="EMBL" id="KAG7388942.1"/>
    </source>
</evidence>
<protein>
    <submittedName>
        <fullName evidence="1">Uncharacterized protein</fullName>
    </submittedName>
</protein>
<accession>A0A8T1W4U7</accession>
<dbReference type="AlphaFoldDB" id="A0A8T1W4U7"/>
<sequence>MNDTLRWSPVETVPSYSAIGDRPFLILPRPAQVKSSETMGKMKHGATCLCGAWFPTPDVLAEHQSTCDHVKVEDWDRTLASMTSPGSECFPCCRLLSLDDVLFNGQMLIYRTYEESVCCSSCRDTWFPYEGKPMMQGQDVETYLFLRRTTVPFPWLKEYRAQLFRELQEFLHHPIRVHKWLDSGRELESYLE</sequence>
<comment type="caution">
    <text evidence="1">The sequence shown here is derived from an EMBL/GenBank/DDBJ whole genome shotgun (WGS) entry which is preliminary data.</text>
</comment>
<dbReference type="EMBL" id="JAGDFM010000052">
    <property type="protein sequence ID" value="KAG7388942.1"/>
    <property type="molecule type" value="Genomic_DNA"/>
</dbReference>
<keyword evidence="2" id="KW-1185">Reference proteome</keyword>
<reference evidence="1" key="1">
    <citation type="submission" date="2021-02" db="EMBL/GenBank/DDBJ databases">
        <authorList>
            <person name="Palmer J.M."/>
        </authorList>
    </citation>
    <scope>NUCLEOTIDE SEQUENCE</scope>
    <source>
        <strain evidence="1">SCRP734</strain>
    </source>
</reference>
<dbReference type="Proteomes" id="UP000694044">
    <property type="component" value="Unassembled WGS sequence"/>
</dbReference>
<proteinExistence type="predicted"/>
<name>A0A8T1W4U7_9STRA</name>
<dbReference type="OrthoDB" id="88436at2759"/>
<gene>
    <name evidence="1" type="ORF">PHYPSEUDO_011589</name>
</gene>
<organism evidence="1 2">
    <name type="scientific">Phytophthora pseudosyringae</name>
    <dbReference type="NCBI Taxonomy" id="221518"/>
    <lineage>
        <taxon>Eukaryota</taxon>
        <taxon>Sar</taxon>
        <taxon>Stramenopiles</taxon>
        <taxon>Oomycota</taxon>
        <taxon>Peronosporomycetes</taxon>
        <taxon>Peronosporales</taxon>
        <taxon>Peronosporaceae</taxon>
        <taxon>Phytophthora</taxon>
    </lineage>
</organism>